<dbReference type="Gene3D" id="1.10.287.130">
    <property type="match status" value="1"/>
</dbReference>
<dbReference type="SUPFAM" id="SSF55874">
    <property type="entry name" value="ATPase domain of HSP90 chaperone/DNA topoisomerase II/histidine kinase"/>
    <property type="match status" value="1"/>
</dbReference>
<feature type="region of interest" description="Disordered" evidence="7">
    <location>
        <begin position="117"/>
        <end position="141"/>
    </location>
</feature>
<dbReference type="InterPro" id="IPR003594">
    <property type="entry name" value="HATPase_dom"/>
</dbReference>
<dbReference type="PRINTS" id="PR00344">
    <property type="entry name" value="BCTRLSENSOR"/>
</dbReference>
<evidence type="ECO:0000256" key="8">
    <source>
        <dbReference type="SAM" id="Phobius"/>
    </source>
</evidence>
<evidence type="ECO:0000313" key="11">
    <source>
        <dbReference type="EMBL" id="TDL23697.1"/>
    </source>
</evidence>
<organism evidence="11 12">
    <name type="scientific">Rickenella mellea</name>
    <dbReference type="NCBI Taxonomy" id="50990"/>
    <lineage>
        <taxon>Eukaryota</taxon>
        <taxon>Fungi</taxon>
        <taxon>Dikarya</taxon>
        <taxon>Basidiomycota</taxon>
        <taxon>Agaricomycotina</taxon>
        <taxon>Agaricomycetes</taxon>
        <taxon>Hymenochaetales</taxon>
        <taxon>Rickenellaceae</taxon>
        <taxon>Rickenella</taxon>
    </lineage>
</organism>
<keyword evidence="8" id="KW-0472">Membrane</keyword>
<dbReference type="Gene3D" id="3.30.565.10">
    <property type="entry name" value="Histidine kinase-like ATPase, C-terminal domain"/>
    <property type="match status" value="1"/>
</dbReference>
<dbReference type="InterPro" id="IPR003661">
    <property type="entry name" value="HisK_dim/P_dom"/>
</dbReference>
<dbReference type="GO" id="GO:0005886">
    <property type="term" value="C:plasma membrane"/>
    <property type="evidence" value="ECO:0007669"/>
    <property type="project" value="TreeGrafter"/>
</dbReference>
<dbReference type="SUPFAM" id="SSF52172">
    <property type="entry name" value="CheY-like"/>
    <property type="match status" value="1"/>
</dbReference>
<feature type="transmembrane region" description="Helical" evidence="8">
    <location>
        <begin position="322"/>
        <end position="338"/>
    </location>
</feature>
<dbReference type="InterPro" id="IPR004358">
    <property type="entry name" value="Sig_transdc_His_kin-like_C"/>
</dbReference>
<dbReference type="VEuPathDB" id="FungiDB:BD410DRAFT_720943"/>
<feature type="compositionally biased region" description="Polar residues" evidence="7">
    <location>
        <begin position="817"/>
        <end position="828"/>
    </location>
</feature>
<evidence type="ECO:0000256" key="4">
    <source>
        <dbReference type="ARBA" id="ARBA00022679"/>
    </source>
</evidence>
<feature type="compositionally biased region" description="Polar residues" evidence="7">
    <location>
        <begin position="741"/>
        <end position="757"/>
    </location>
</feature>
<feature type="region of interest" description="Disordered" evidence="7">
    <location>
        <begin position="1"/>
        <end position="89"/>
    </location>
</feature>
<dbReference type="PANTHER" id="PTHR43047">
    <property type="entry name" value="TWO-COMPONENT HISTIDINE PROTEIN KINASE"/>
    <property type="match status" value="1"/>
</dbReference>
<keyword evidence="8" id="KW-0812">Transmembrane</keyword>
<dbReference type="EMBL" id="ML170169">
    <property type="protein sequence ID" value="TDL23697.1"/>
    <property type="molecule type" value="Genomic_DNA"/>
</dbReference>
<dbReference type="Gene3D" id="3.40.50.2300">
    <property type="match status" value="1"/>
</dbReference>
<name>A0A4Y7Q7Q8_9AGAM</name>
<feature type="domain" description="Response regulatory" evidence="10">
    <location>
        <begin position="905"/>
        <end position="1047"/>
    </location>
</feature>
<feature type="modified residue" description="4-aspartylphosphate" evidence="6">
    <location>
        <position position="982"/>
    </location>
</feature>
<feature type="compositionally biased region" description="Low complexity" evidence="7">
    <location>
        <begin position="830"/>
        <end position="839"/>
    </location>
</feature>
<dbReference type="Pfam" id="PF00072">
    <property type="entry name" value="Response_reg"/>
    <property type="match status" value="1"/>
</dbReference>
<feature type="transmembrane region" description="Helical" evidence="8">
    <location>
        <begin position="297"/>
        <end position="315"/>
    </location>
</feature>
<dbReference type="OrthoDB" id="60033at2759"/>
<dbReference type="Proteomes" id="UP000294933">
    <property type="component" value="Unassembled WGS sequence"/>
</dbReference>
<gene>
    <name evidence="11" type="ORF">BD410DRAFT_720943</name>
</gene>
<feature type="transmembrane region" description="Helical" evidence="8">
    <location>
        <begin position="230"/>
        <end position="249"/>
    </location>
</feature>
<feature type="domain" description="Histidine kinase" evidence="9">
    <location>
        <begin position="406"/>
        <end position="708"/>
    </location>
</feature>
<dbReference type="Pfam" id="PF00512">
    <property type="entry name" value="HisKA"/>
    <property type="match status" value="1"/>
</dbReference>
<dbReference type="PANTHER" id="PTHR43047:SF66">
    <property type="entry name" value="HISKA"/>
    <property type="match status" value="1"/>
</dbReference>
<evidence type="ECO:0000256" key="5">
    <source>
        <dbReference type="ARBA" id="ARBA00022777"/>
    </source>
</evidence>
<dbReference type="CDD" id="cd00082">
    <property type="entry name" value="HisKA"/>
    <property type="match status" value="1"/>
</dbReference>
<evidence type="ECO:0000259" key="9">
    <source>
        <dbReference type="PROSITE" id="PS50109"/>
    </source>
</evidence>
<protein>
    <recommendedName>
        <fullName evidence="2">histidine kinase</fullName>
        <ecNumber evidence="2">2.7.13.3</ecNumber>
    </recommendedName>
</protein>
<dbReference type="AlphaFoldDB" id="A0A4Y7Q7Q8"/>
<dbReference type="InterPro" id="IPR011006">
    <property type="entry name" value="CheY-like_superfamily"/>
</dbReference>
<feature type="transmembrane region" description="Helical" evidence="8">
    <location>
        <begin position="261"/>
        <end position="285"/>
    </location>
</feature>
<feature type="compositionally biased region" description="Basic and acidic residues" evidence="7">
    <location>
        <begin position="758"/>
        <end position="769"/>
    </location>
</feature>
<keyword evidence="5" id="KW-0418">Kinase</keyword>
<dbReference type="PROSITE" id="PS50110">
    <property type="entry name" value="RESPONSE_REGULATORY"/>
    <property type="match status" value="1"/>
</dbReference>
<evidence type="ECO:0000256" key="1">
    <source>
        <dbReference type="ARBA" id="ARBA00000085"/>
    </source>
</evidence>
<dbReference type="EC" id="2.7.13.3" evidence="2"/>
<dbReference type="InterPro" id="IPR036890">
    <property type="entry name" value="HATPase_C_sf"/>
</dbReference>
<dbReference type="GO" id="GO:0009927">
    <property type="term" value="F:histidine phosphotransfer kinase activity"/>
    <property type="evidence" value="ECO:0007669"/>
    <property type="project" value="TreeGrafter"/>
</dbReference>
<dbReference type="InterPro" id="IPR005467">
    <property type="entry name" value="His_kinase_dom"/>
</dbReference>
<feature type="region of interest" description="Disordered" evidence="7">
    <location>
        <begin position="719"/>
        <end position="782"/>
    </location>
</feature>
<feature type="compositionally biased region" description="Basic and acidic residues" evidence="7">
    <location>
        <begin position="722"/>
        <end position="731"/>
    </location>
</feature>
<evidence type="ECO:0000313" key="12">
    <source>
        <dbReference type="Proteomes" id="UP000294933"/>
    </source>
</evidence>
<dbReference type="PROSITE" id="PS50109">
    <property type="entry name" value="HIS_KIN"/>
    <property type="match status" value="1"/>
</dbReference>
<evidence type="ECO:0000256" key="7">
    <source>
        <dbReference type="SAM" id="MobiDB-lite"/>
    </source>
</evidence>
<evidence type="ECO:0000256" key="2">
    <source>
        <dbReference type="ARBA" id="ARBA00012438"/>
    </source>
</evidence>
<keyword evidence="8" id="KW-1133">Transmembrane helix</keyword>
<keyword evidence="3 6" id="KW-0597">Phosphoprotein</keyword>
<evidence type="ECO:0000259" key="10">
    <source>
        <dbReference type="PROSITE" id="PS50110"/>
    </source>
</evidence>
<keyword evidence="4" id="KW-0808">Transferase</keyword>
<dbReference type="STRING" id="50990.A0A4Y7Q7Q8"/>
<dbReference type="SMART" id="SM00388">
    <property type="entry name" value="HisKA"/>
    <property type="match status" value="1"/>
</dbReference>
<feature type="compositionally biased region" description="Basic and acidic residues" evidence="7">
    <location>
        <begin position="78"/>
        <end position="89"/>
    </location>
</feature>
<dbReference type="SMART" id="SM00387">
    <property type="entry name" value="HATPase_c"/>
    <property type="match status" value="1"/>
</dbReference>
<evidence type="ECO:0000256" key="3">
    <source>
        <dbReference type="ARBA" id="ARBA00022553"/>
    </source>
</evidence>
<feature type="region of interest" description="Disordered" evidence="7">
    <location>
        <begin position="801"/>
        <end position="882"/>
    </location>
</feature>
<feature type="transmembrane region" description="Helical" evidence="8">
    <location>
        <begin position="201"/>
        <end position="224"/>
    </location>
</feature>
<dbReference type="GO" id="GO:0000155">
    <property type="term" value="F:phosphorelay sensor kinase activity"/>
    <property type="evidence" value="ECO:0007669"/>
    <property type="project" value="InterPro"/>
</dbReference>
<accession>A0A4Y7Q7Q8</accession>
<dbReference type="InterPro" id="IPR036097">
    <property type="entry name" value="HisK_dim/P_sf"/>
</dbReference>
<proteinExistence type="predicted"/>
<sequence length="1066" mass="118153">MVSTKTALTKSILPAPVVATSSSSSSRKRRQKKSTRIEGGLKIHWAKFKKRITSPSESPSESGLDMALEGTDFGSQPRRAENPLDTERKGEELDLELEQDVDEVVVDRVWQSPDYEKTSVTHSEAGANAEKSGSHQPGTTLDHESLLCKSDHEGLRRYCSPVSLIRGRVWPAAIDFFSSRFYDEQAEAHYAKEIWFTSKPLAMWSSLFFVLNWVLGCALIPRPFVLADKIFYFGIAPLLTVPLPFMVMFDLPRDRPIFYQFFLCASTWCWGFYQIIFMTLCGYYSHKGIFTCGTKDFLSLFYYSTAMQTIAIFGLKLKRFPAMIAAILAFVVMSVLFIPYRLGWVRAALNFACFQVFLLYCHYMRELSERRLYTLRDQLKVQFRATQKAQINERKAADSKRRLTSYVFHEVRVPLNTALIAVQNMDASGTVAKDQEVEFKALEGSLSMMSKVLNDVLDFNRMDSGRFESVAKPYPFHQVMRSMFVPLRLATDARGLELVTELDTKIDRVARCAAYEAQGESRESVERLLEHFPDDDGIVVGDEMRLRQIITNLASNACKFTPTGGKLMITTKLIVPSDRTATSTPPSPSHHSQIHDVESLSEKGLPYLSVATLSRHNLHHTPENKLDNIVVRIEITDTGYGIRQKDLVRGKLFSAFNQTEQGRQQGGKGTGLGLALVRQIVKLSGGRLGVQSRIGSGSTFWVELPFGVGKVALCRSVNSSKTHSESNEPRCKPPSPGIPQRPSTPTHLTNLSRNSETGTRESFADDRPPTARNSLSAQAQGACPSSALKSIMEQGGLVELARGRSEGDPVPTRSIGDPSTGTESQIDVINTPTPTNEEPFPLSPSRLLDTQEGRTKKRPSYVELPKPPHFSPTHSPTISGAALSGELSSNASVLAREDPSDSPVRVLVVDDDSLTRKLMKRMLVRLGCRVSTAENGAVALELIMTGTATPSSEYQLNGLAPEPTPPLPRPEEGPRYEVVFLDNQMPVLSGLDTVAKLRQAGKTDFVVGVTGNALLADQQEYLDAGVDYVITKPVFERNLKSMLAIALDRRKNGASYNPQPPIPPPQ</sequence>
<keyword evidence="12" id="KW-1185">Reference proteome</keyword>
<reference evidence="11 12" key="1">
    <citation type="submission" date="2018-06" db="EMBL/GenBank/DDBJ databases">
        <title>A transcriptomic atlas of mushroom development highlights an independent origin of complex multicellularity.</title>
        <authorList>
            <consortium name="DOE Joint Genome Institute"/>
            <person name="Krizsan K."/>
            <person name="Almasi E."/>
            <person name="Merenyi Z."/>
            <person name="Sahu N."/>
            <person name="Viragh M."/>
            <person name="Koszo T."/>
            <person name="Mondo S."/>
            <person name="Kiss B."/>
            <person name="Balint B."/>
            <person name="Kues U."/>
            <person name="Barry K."/>
            <person name="Hegedus J.C."/>
            <person name="Henrissat B."/>
            <person name="Johnson J."/>
            <person name="Lipzen A."/>
            <person name="Ohm R."/>
            <person name="Nagy I."/>
            <person name="Pangilinan J."/>
            <person name="Yan J."/>
            <person name="Xiong Y."/>
            <person name="Grigoriev I.V."/>
            <person name="Hibbett D.S."/>
            <person name="Nagy L.G."/>
        </authorList>
    </citation>
    <scope>NUCLEOTIDE SEQUENCE [LARGE SCALE GENOMIC DNA]</scope>
    <source>
        <strain evidence="11 12">SZMC22713</strain>
    </source>
</reference>
<dbReference type="InterPro" id="IPR001789">
    <property type="entry name" value="Sig_transdc_resp-reg_receiver"/>
</dbReference>
<comment type="catalytic activity">
    <reaction evidence="1">
        <text>ATP + protein L-histidine = ADP + protein N-phospho-L-histidine.</text>
        <dbReference type="EC" id="2.7.13.3"/>
    </reaction>
</comment>
<dbReference type="SMART" id="SM00448">
    <property type="entry name" value="REC"/>
    <property type="match status" value="1"/>
</dbReference>
<dbReference type="CDD" id="cd17546">
    <property type="entry name" value="REC_hyHK_CKI1_RcsC-like"/>
    <property type="match status" value="1"/>
</dbReference>
<dbReference type="Pfam" id="PF02518">
    <property type="entry name" value="HATPase_c"/>
    <property type="match status" value="1"/>
</dbReference>
<dbReference type="SUPFAM" id="SSF47384">
    <property type="entry name" value="Homodimeric domain of signal transducing histidine kinase"/>
    <property type="match status" value="1"/>
</dbReference>
<evidence type="ECO:0000256" key="6">
    <source>
        <dbReference type="PROSITE-ProRule" id="PRU00169"/>
    </source>
</evidence>